<organism evidence="1 2">
    <name type="scientific">Populus trichocarpa</name>
    <name type="common">Western balsam poplar</name>
    <name type="synonym">Populus balsamifera subsp. trichocarpa</name>
    <dbReference type="NCBI Taxonomy" id="3694"/>
    <lineage>
        <taxon>Eukaryota</taxon>
        <taxon>Viridiplantae</taxon>
        <taxon>Streptophyta</taxon>
        <taxon>Embryophyta</taxon>
        <taxon>Tracheophyta</taxon>
        <taxon>Spermatophyta</taxon>
        <taxon>Magnoliopsida</taxon>
        <taxon>eudicotyledons</taxon>
        <taxon>Gunneridae</taxon>
        <taxon>Pentapetalae</taxon>
        <taxon>rosids</taxon>
        <taxon>fabids</taxon>
        <taxon>Malpighiales</taxon>
        <taxon>Salicaceae</taxon>
        <taxon>Saliceae</taxon>
        <taxon>Populus</taxon>
    </lineage>
</organism>
<dbReference type="EMBL" id="CM009307">
    <property type="protein sequence ID" value="PNS94106.1"/>
    <property type="molecule type" value="Genomic_DNA"/>
</dbReference>
<gene>
    <name evidence="1" type="ORF">POPTR_018G126700</name>
</gene>
<name>U5FI59_POPTR</name>
<accession>U5FI59</accession>
<evidence type="ECO:0000313" key="1">
    <source>
        <dbReference type="EMBL" id="PNS94106.1"/>
    </source>
</evidence>
<dbReference type="AlphaFoldDB" id="U5FI59"/>
<dbReference type="InParanoid" id="U5FI59"/>
<dbReference type="Proteomes" id="UP000006729">
    <property type="component" value="Chromosome 18"/>
</dbReference>
<keyword evidence="2" id="KW-1185">Reference proteome</keyword>
<sequence length="93" mass="10640">MVSIFDQINSGLLFSYGPQGLLLPSQFGINPHLKTLDQTTNSSTKSSANNDRWKIYWTRDHSQLITNQESIEHTSNTCFTFKRTCVILLNLDF</sequence>
<proteinExistence type="predicted"/>
<reference evidence="1 2" key="1">
    <citation type="journal article" date="2006" name="Science">
        <title>The genome of black cottonwood, Populus trichocarpa (Torr. &amp; Gray).</title>
        <authorList>
            <person name="Tuskan G.A."/>
            <person name="Difazio S."/>
            <person name="Jansson S."/>
            <person name="Bohlmann J."/>
            <person name="Grigoriev I."/>
            <person name="Hellsten U."/>
            <person name="Putnam N."/>
            <person name="Ralph S."/>
            <person name="Rombauts S."/>
            <person name="Salamov A."/>
            <person name="Schein J."/>
            <person name="Sterck L."/>
            <person name="Aerts A."/>
            <person name="Bhalerao R.R."/>
            <person name="Bhalerao R.P."/>
            <person name="Blaudez D."/>
            <person name="Boerjan W."/>
            <person name="Brun A."/>
            <person name="Brunner A."/>
            <person name="Busov V."/>
            <person name="Campbell M."/>
            <person name="Carlson J."/>
            <person name="Chalot M."/>
            <person name="Chapman J."/>
            <person name="Chen G.L."/>
            <person name="Cooper D."/>
            <person name="Coutinho P.M."/>
            <person name="Couturier J."/>
            <person name="Covert S."/>
            <person name="Cronk Q."/>
            <person name="Cunningham R."/>
            <person name="Davis J."/>
            <person name="Degroeve S."/>
            <person name="Dejardin A."/>
            <person name="Depamphilis C."/>
            <person name="Detter J."/>
            <person name="Dirks B."/>
            <person name="Dubchak I."/>
            <person name="Duplessis S."/>
            <person name="Ehlting J."/>
            <person name="Ellis B."/>
            <person name="Gendler K."/>
            <person name="Goodstein D."/>
            <person name="Gribskov M."/>
            <person name="Grimwood J."/>
            <person name="Groover A."/>
            <person name="Gunter L."/>
            <person name="Hamberger B."/>
            <person name="Heinze B."/>
            <person name="Helariutta Y."/>
            <person name="Henrissat B."/>
            <person name="Holligan D."/>
            <person name="Holt R."/>
            <person name="Huang W."/>
            <person name="Islam-Faridi N."/>
            <person name="Jones S."/>
            <person name="Jones-Rhoades M."/>
            <person name="Jorgensen R."/>
            <person name="Joshi C."/>
            <person name="Kangasjarvi J."/>
            <person name="Karlsson J."/>
            <person name="Kelleher C."/>
            <person name="Kirkpatrick R."/>
            <person name="Kirst M."/>
            <person name="Kohler A."/>
            <person name="Kalluri U."/>
            <person name="Larimer F."/>
            <person name="Leebens-Mack J."/>
            <person name="Leple J.C."/>
            <person name="Locascio P."/>
            <person name="Lou Y."/>
            <person name="Lucas S."/>
            <person name="Martin F."/>
            <person name="Montanini B."/>
            <person name="Napoli C."/>
            <person name="Nelson D.R."/>
            <person name="Nelson C."/>
            <person name="Nieminen K."/>
            <person name="Nilsson O."/>
            <person name="Pereda V."/>
            <person name="Peter G."/>
            <person name="Philippe R."/>
            <person name="Pilate G."/>
            <person name="Poliakov A."/>
            <person name="Razumovskaya J."/>
            <person name="Richardson P."/>
            <person name="Rinaldi C."/>
            <person name="Ritland K."/>
            <person name="Rouze P."/>
            <person name="Ryaboy D."/>
            <person name="Schmutz J."/>
            <person name="Schrader J."/>
            <person name="Segerman B."/>
            <person name="Shin H."/>
            <person name="Siddiqui A."/>
            <person name="Sterky F."/>
            <person name="Terry A."/>
            <person name="Tsai C.J."/>
            <person name="Uberbacher E."/>
            <person name="Unneberg P."/>
            <person name="Vahala J."/>
            <person name="Wall K."/>
            <person name="Wessler S."/>
            <person name="Yang G."/>
            <person name="Yin T."/>
            <person name="Douglas C."/>
            <person name="Marra M."/>
            <person name="Sandberg G."/>
            <person name="Van de Peer Y."/>
            <person name="Rokhsar D."/>
        </authorList>
    </citation>
    <scope>NUCLEOTIDE SEQUENCE [LARGE SCALE GENOMIC DNA]</scope>
    <source>
        <strain evidence="2">cv. Nisqually</strain>
    </source>
</reference>
<dbReference type="HOGENOM" id="CLU_2403695_0_0_1"/>
<evidence type="ECO:0000313" key="2">
    <source>
        <dbReference type="Proteomes" id="UP000006729"/>
    </source>
</evidence>
<protein>
    <submittedName>
        <fullName evidence="1">Uncharacterized protein</fullName>
    </submittedName>
</protein>